<sequence>MFGPEVSLGALDSAKKRSLFLFRPASTVKISLSEIDLCAEEWNTLYRFGCCSDDIFDYTKTKRTSNCSFLLTF</sequence>
<organism evidence="1">
    <name type="scientific">Lepeophtheirus salmonis</name>
    <name type="common">Salmon louse</name>
    <name type="synonym">Caligus salmonis</name>
    <dbReference type="NCBI Taxonomy" id="72036"/>
    <lineage>
        <taxon>Eukaryota</taxon>
        <taxon>Metazoa</taxon>
        <taxon>Ecdysozoa</taxon>
        <taxon>Arthropoda</taxon>
        <taxon>Crustacea</taxon>
        <taxon>Multicrustacea</taxon>
        <taxon>Hexanauplia</taxon>
        <taxon>Copepoda</taxon>
        <taxon>Siphonostomatoida</taxon>
        <taxon>Caligidae</taxon>
        <taxon>Lepeophtheirus</taxon>
    </lineage>
</organism>
<dbReference type="AlphaFoldDB" id="A0A0K2URH8"/>
<reference evidence="1" key="1">
    <citation type="submission" date="2014-05" db="EMBL/GenBank/DDBJ databases">
        <authorList>
            <person name="Chronopoulou M."/>
        </authorList>
    </citation>
    <scope>NUCLEOTIDE SEQUENCE</scope>
    <source>
        <tissue evidence="1">Whole organism</tissue>
    </source>
</reference>
<name>A0A0K2URH8_LEPSM</name>
<protein>
    <submittedName>
        <fullName evidence="1">Uncharacterized protein</fullName>
    </submittedName>
</protein>
<dbReference type="EMBL" id="HACA01023487">
    <property type="protein sequence ID" value="CDW40848.1"/>
    <property type="molecule type" value="Transcribed_RNA"/>
</dbReference>
<proteinExistence type="predicted"/>
<accession>A0A0K2URH8</accession>
<evidence type="ECO:0000313" key="1">
    <source>
        <dbReference type="EMBL" id="CDW40848.1"/>
    </source>
</evidence>